<proteinExistence type="predicted"/>
<name>A0AAD5SML4_9FUNG</name>
<evidence type="ECO:0000313" key="3">
    <source>
        <dbReference type="EMBL" id="KAJ3053988.1"/>
    </source>
</evidence>
<gene>
    <name evidence="3" type="ORF">HK097_002909</name>
</gene>
<dbReference type="Proteomes" id="UP001212841">
    <property type="component" value="Unassembled WGS sequence"/>
</dbReference>
<comment type="caution">
    <text evidence="3">The sequence shown here is derived from an EMBL/GenBank/DDBJ whole genome shotgun (WGS) entry which is preliminary data.</text>
</comment>
<dbReference type="Gene3D" id="1.20.5.340">
    <property type="match status" value="1"/>
</dbReference>
<feature type="compositionally biased region" description="Low complexity" evidence="2">
    <location>
        <begin position="70"/>
        <end position="79"/>
    </location>
</feature>
<feature type="compositionally biased region" description="Polar residues" evidence="2">
    <location>
        <begin position="206"/>
        <end position="219"/>
    </location>
</feature>
<protein>
    <submittedName>
        <fullName evidence="3">Uncharacterized protein</fullName>
    </submittedName>
</protein>
<feature type="region of interest" description="Disordered" evidence="2">
    <location>
        <begin position="767"/>
        <end position="787"/>
    </location>
</feature>
<feature type="region of interest" description="Disordered" evidence="2">
    <location>
        <begin position="242"/>
        <end position="453"/>
    </location>
</feature>
<keyword evidence="4" id="KW-1185">Reference proteome</keyword>
<feature type="coiled-coil region" evidence="1">
    <location>
        <begin position="660"/>
        <end position="694"/>
    </location>
</feature>
<feature type="coiled-coil region" evidence="1">
    <location>
        <begin position="855"/>
        <end position="1071"/>
    </location>
</feature>
<feature type="compositionally biased region" description="Basic and acidic residues" evidence="2">
    <location>
        <begin position="421"/>
        <end position="434"/>
    </location>
</feature>
<accession>A0AAD5SML4</accession>
<sequence>MSRSRSLESGFAAAAERDSDTSFSSPSSSATGNLAGRWHAVLQSNSAPPSPVHTKTKKLSPEKLAPFIPSVSSTSLSLSATKQMPNLVAPSPQTPPASAEQDSSYQEVETYRDVGAVGESDEHKFPSASESGPLGSFNTTSKADNLQTTKSGSQTTPAHLIQTPITGEHTASVESPSPQHHTIESETSPPKDVALGVENPSEKTTHPQALTSSSIPTSECRSEFIPVADALSTAEAEILARGEEAEKAYEPREGTEQSRHVFDKEQRDGRGEETSGSQIETLETVGYVGQRAVGAESGETEKGGDEVGYVRQEENPQPAHEDYIPNFSDSTPHPPTEEEQPNQPDGQDRTASTDTTTTTQAPPRNQIHPGRSTAMASQIMHATIDEAKEELLAESAGEAKVDGGDEFGGERGLEQPVPQEEPQRGEEQTARAEELPAQADPHPSNSDKERDEAAHKIQGAFHKHLDRREGPAATAEEGQPAQQAEKQPQQAEEQSAQEQPNEEPSPQPAESDKERDEAARKIQSCYRQFLIHKIAMTSRDIIYLLGITRAHLQIKKFLVRTEMSGIDADDFNKVKFVDAYITHMLQHLENGCISLDDVNGKLLLLLRQRLLRGKPHLRIDMSNIPATLQKLIEFKNEVLTANMVLDELGRRVIGETEGGAMRWMGHAEELEEQLQDAQLEVELLTVEKDRLEATLRRACFERGRWWEFGASLVDVVMRKPKLSMCELFLAARRIATFGRSAWMDISQMIGEPIDADLDLMETTQLASPKRVKSADSPTPEKANPTAEDHFDLTMEAEDLAKLRRPNRLSGVEVAAVKFRKSEFLSQIGRDNEEFKQLDETRRMLIKEVDSLGVSVEELKQQNSEHVKVRHNLELQVADLMSRAESTAKGQSDLQKVKAESNAALRNLQMRLEEEERTRRNFEELSQRHEKKVNAYQTEIDRLESQLGDLGSDLRREKKRRKRLEGKLRRVKDRCEKLGAELGGEKGRAEKLGAELKEEKGNVKRSRMQLKEERKMVEWLRMEYSRQKSRTEKLGSDLKDEKAKVQDRNAELKAAKSKMETLVADVAEANGKIEKITAALSVGPAGVFRWVGGLVGGVVEGFGGTRLRAAAQAGWTSTF</sequence>
<keyword evidence="1" id="KW-0175">Coiled coil</keyword>
<feature type="compositionally biased region" description="Basic and acidic residues" evidence="2">
    <location>
        <begin position="383"/>
        <end position="413"/>
    </location>
</feature>
<feature type="compositionally biased region" description="Low complexity" evidence="2">
    <location>
        <begin position="349"/>
        <end position="364"/>
    </location>
</feature>
<evidence type="ECO:0000256" key="2">
    <source>
        <dbReference type="SAM" id="MobiDB-lite"/>
    </source>
</evidence>
<evidence type="ECO:0000313" key="4">
    <source>
        <dbReference type="Proteomes" id="UP001212841"/>
    </source>
</evidence>
<dbReference type="EMBL" id="JADGJD010000166">
    <property type="protein sequence ID" value="KAJ3053988.1"/>
    <property type="molecule type" value="Genomic_DNA"/>
</dbReference>
<reference evidence="3" key="1">
    <citation type="submission" date="2020-05" db="EMBL/GenBank/DDBJ databases">
        <title>Phylogenomic resolution of chytrid fungi.</title>
        <authorList>
            <person name="Stajich J.E."/>
            <person name="Amses K."/>
            <person name="Simmons R."/>
            <person name="Seto K."/>
            <person name="Myers J."/>
            <person name="Bonds A."/>
            <person name="Quandt C.A."/>
            <person name="Barry K."/>
            <person name="Liu P."/>
            <person name="Grigoriev I."/>
            <person name="Longcore J.E."/>
            <person name="James T.Y."/>
        </authorList>
    </citation>
    <scope>NUCLEOTIDE SEQUENCE</scope>
    <source>
        <strain evidence="3">JEL0318</strain>
    </source>
</reference>
<feature type="compositionally biased region" description="Basic and acidic residues" evidence="2">
    <location>
        <begin position="311"/>
        <end position="323"/>
    </location>
</feature>
<dbReference type="AlphaFoldDB" id="A0AAD5SML4"/>
<feature type="region of interest" description="Disordered" evidence="2">
    <location>
        <begin position="465"/>
        <end position="518"/>
    </location>
</feature>
<feature type="region of interest" description="Disordered" evidence="2">
    <location>
        <begin position="1"/>
        <end position="220"/>
    </location>
</feature>
<feature type="compositionally biased region" description="Polar residues" evidence="2">
    <location>
        <begin position="136"/>
        <end position="157"/>
    </location>
</feature>
<organism evidence="3 4">
    <name type="scientific">Rhizophlyctis rosea</name>
    <dbReference type="NCBI Taxonomy" id="64517"/>
    <lineage>
        <taxon>Eukaryota</taxon>
        <taxon>Fungi</taxon>
        <taxon>Fungi incertae sedis</taxon>
        <taxon>Chytridiomycota</taxon>
        <taxon>Chytridiomycota incertae sedis</taxon>
        <taxon>Chytridiomycetes</taxon>
        <taxon>Rhizophlyctidales</taxon>
        <taxon>Rhizophlyctidaceae</taxon>
        <taxon>Rhizophlyctis</taxon>
    </lineage>
</organism>
<evidence type="ECO:0000256" key="1">
    <source>
        <dbReference type="SAM" id="Coils"/>
    </source>
</evidence>
<feature type="compositionally biased region" description="Basic and acidic residues" evidence="2">
    <location>
        <begin position="242"/>
        <end position="273"/>
    </location>
</feature>
<dbReference type="SUPFAM" id="SSF90257">
    <property type="entry name" value="Myosin rod fragments"/>
    <property type="match status" value="1"/>
</dbReference>
<feature type="compositionally biased region" description="Polar residues" evidence="2">
    <location>
        <begin position="172"/>
        <end position="188"/>
    </location>
</feature>
<feature type="compositionally biased region" description="Low complexity" evidence="2">
    <location>
        <begin position="471"/>
        <end position="504"/>
    </location>
</feature>